<comment type="caution">
    <text evidence="2">The sequence shown here is derived from an EMBL/GenBank/DDBJ whole genome shotgun (WGS) entry which is preliminary data.</text>
</comment>
<reference evidence="2 3" key="1">
    <citation type="submission" date="2021-06" db="EMBL/GenBank/DDBJ databases">
        <authorList>
            <person name="Palmer J.M."/>
        </authorList>
    </citation>
    <scope>NUCLEOTIDE SEQUENCE [LARGE SCALE GENOMIC DNA]</scope>
    <source>
        <strain evidence="2 3">XC_2019</strain>
        <tissue evidence="2">Muscle</tissue>
    </source>
</reference>
<evidence type="ECO:0000313" key="2">
    <source>
        <dbReference type="EMBL" id="MEQ2202548.1"/>
    </source>
</evidence>
<accession>A0ABV0R339</accession>
<name>A0ABV0R339_9TELE</name>
<dbReference type="Proteomes" id="UP001434883">
    <property type="component" value="Unassembled WGS sequence"/>
</dbReference>
<gene>
    <name evidence="2" type="ORF">XENOCAPTIV_006109</name>
</gene>
<feature type="chain" id="PRO_5045453285" evidence="1">
    <location>
        <begin position="16"/>
        <end position="94"/>
    </location>
</feature>
<evidence type="ECO:0000256" key="1">
    <source>
        <dbReference type="SAM" id="SignalP"/>
    </source>
</evidence>
<feature type="non-terminal residue" evidence="2">
    <location>
        <position position="1"/>
    </location>
</feature>
<protein>
    <submittedName>
        <fullName evidence="2">Uncharacterized protein</fullName>
    </submittedName>
</protein>
<organism evidence="2 3">
    <name type="scientific">Xenoophorus captivus</name>
    <dbReference type="NCBI Taxonomy" id="1517983"/>
    <lineage>
        <taxon>Eukaryota</taxon>
        <taxon>Metazoa</taxon>
        <taxon>Chordata</taxon>
        <taxon>Craniata</taxon>
        <taxon>Vertebrata</taxon>
        <taxon>Euteleostomi</taxon>
        <taxon>Actinopterygii</taxon>
        <taxon>Neopterygii</taxon>
        <taxon>Teleostei</taxon>
        <taxon>Neoteleostei</taxon>
        <taxon>Acanthomorphata</taxon>
        <taxon>Ovalentaria</taxon>
        <taxon>Atherinomorphae</taxon>
        <taxon>Cyprinodontiformes</taxon>
        <taxon>Goodeidae</taxon>
        <taxon>Xenoophorus</taxon>
    </lineage>
</organism>
<evidence type="ECO:0000313" key="3">
    <source>
        <dbReference type="Proteomes" id="UP001434883"/>
    </source>
</evidence>
<feature type="signal peptide" evidence="1">
    <location>
        <begin position="1"/>
        <end position="15"/>
    </location>
</feature>
<keyword evidence="1" id="KW-0732">Signal</keyword>
<sequence>CGFVVFVLVVQVADLIKSMFQSSPFVPGVTVFFVLFAPHSSNHNGSTPLVLAKRRGVNKDAIRLLEGLEEQEVKGFNRGAHSKLETMQMADSER</sequence>
<proteinExistence type="predicted"/>
<dbReference type="EMBL" id="JAHRIN010033776">
    <property type="protein sequence ID" value="MEQ2202548.1"/>
    <property type="molecule type" value="Genomic_DNA"/>
</dbReference>
<keyword evidence="3" id="KW-1185">Reference proteome</keyword>